<organism evidence="8 9">
    <name type="scientific">Candida theae</name>
    <dbReference type="NCBI Taxonomy" id="1198502"/>
    <lineage>
        <taxon>Eukaryota</taxon>
        <taxon>Fungi</taxon>
        <taxon>Dikarya</taxon>
        <taxon>Ascomycota</taxon>
        <taxon>Saccharomycotina</taxon>
        <taxon>Pichiomycetes</taxon>
        <taxon>Debaryomycetaceae</taxon>
        <taxon>Candida/Lodderomyces clade</taxon>
        <taxon>Candida</taxon>
    </lineage>
</organism>
<feature type="compositionally biased region" description="Low complexity" evidence="6">
    <location>
        <begin position="214"/>
        <end position="255"/>
    </location>
</feature>
<name>A0AAD5BBY8_9ASCO</name>
<keyword evidence="9" id="KW-1185">Reference proteome</keyword>
<keyword evidence="3" id="KW-0964">Secreted</keyword>
<feature type="non-terminal residue" evidence="8">
    <location>
        <position position="636"/>
    </location>
</feature>
<gene>
    <name evidence="8" type="ORF">KGF57_004330</name>
</gene>
<keyword evidence="4 7" id="KW-0732">Signal</keyword>
<evidence type="ECO:0000256" key="7">
    <source>
        <dbReference type="SAM" id="SignalP"/>
    </source>
</evidence>
<evidence type="ECO:0008006" key="10">
    <source>
        <dbReference type="Google" id="ProtNLM"/>
    </source>
</evidence>
<feature type="compositionally biased region" description="Polar residues" evidence="6">
    <location>
        <begin position="329"/>
        <end position="340"/>
    </location>
</feature>
<feature type="region of interest" description="Disordered" evidence="6">
    <location>
        <begin position="329"/>
        <end position="350"/>
    </location>
</feature>
<evidence type="ECO:0000256" key="5">
    <source>
        <dbReference type="ARBA" id="ARBA00023180"/>
    </source>
</evidence>
<evidence type="ECO:0000256" key="6">
    <source>
        <dbReference type="SAM" id="MobiDB-lite"/>
    </source>
</evidence>
<comment type="caution">
    <text evidence="8">The sequence shown here is derived from an EMBL/GenBank/DDBJ whole genome shotgun (WGS) entry which is preliminary data.</text>
</comment>
<protein>
    <recommendedName>
        <fullName evidence="10">Flo11 domain-containing protein</fullName>
    </recommendedName>
</protein>
<feature type="compositionally biased region" description="Polar residues" evidence="6">
    <location>
        <begin position="416"/>
        <end position="431"/>
    </location>
</feature>
<feature type="region of interest" description="Disordered" evidence="6">
    <location>
        <begin position="409"/>
        <end position="436"/>
    </location>
</feature>
<comment type="subcellular location">
    <subcellularLocation>
        <location evidence="1">Secreted</location>
        <location evidence="1">Cell wall</location>
    </subcellularLocation>
</comment>
<evidence type="ECO:0000313" key="8">
    <source>
        <dbReference type="EMBL" id="KAI5950461.1"/>
    </source>
</evidence>
<evidence type="ECO:0000313" key="9">
    <source>
        <dbReference type="Proteomes" id="UP001204833"/>
    </source>
</evidence>
<dbReference type="EMBL" id="JAIHNG010000156">
    <property type="protein sequence ID" value="KAI5950461.1"/>
    <property type="molecule type" value="Genomic_DNA"/>
</dbReference>
<dbReference type="AlphaFoldDB" id="A0AAD5BBY8"/>
<accession>A0AAD5BBY8</accession>
<reference evidence="8 9" key="1">
    <citation type="journal article" date="2022" name="DNA Res.">
        <title>Genome analysis of five recently described species of the CUG-Ser clade uncovers Candida theae as a new hybrid lineage with pathogenic potential in the Candida parapsilosis species complex.</title>
        <authorList>
            <person name="Mixao V."/>
            <person name="Del Olmo V."/>
            <person name="Hegedusova E."/>
            <person name="Saus E."/>
            <person name="Pryszcz L."/>
            <person name="Cillingova A."/>
            <person name="Nosek J."/>
            <person name="Gabaldon T."/>
        </authorList>
    </citation>
    <scope>NUCLEOTIDE SEQUENCE [LARGE SCALE GENOMIC DNA]</scope>
    <source>
        <strain evidence="8 9">CBS 12239</strain>
    </source>
</reference>
<feature type="chain" id="PRO_5042053904" description="Flo11 domain-containing protein" evidence="7">
    <location>
        <begin position="19"/>
        <end position="636"/>
    </location>
</feature>
<keyword evidence="2" id="KW-0134">Cell wall</keyword>
<evidence type="ECO:0000256" key="4">
    <source>
        <dbReference type="ARBA" id="ARBA00022729"/>
    </source>
</evidence>
<dbReference type="InterPro" id="IPR025928">
    <property type="entry name" value="Flocculin_t3_rpt"/>
</dbReference>
<dbReference type="GeneID" id="76152374"/>
<evidence type="ECO:0000256" key="3">
    <source>
        <dbReference type="ARBA" id="ARBA00022525"/>
    </source>
</evidence>
<keyword evidence="5" id="KW-0325">Glycoprotein</keyword>
<evidence type="ECO:0000256" key="2">
    <source>
        <dbReference type="ARBA" id="ARBA00022512"/>
    </source>
</evidence>
<evidence type="ECO:0000256" key="1">
    <source>
        <dbReference type="ARBA" id="ARBA00004191"/>
    </source>
</evidence>
<feature type="signal peptide" evidence="7">
    <location>
        <begin position="1"/>
        <end position="18"/>
    </location>
</feature>
<dbReference type="GO" id="GO:0009277">
    <property type="term" value="C:fungal-type cell wall"/>
    <property type="evidence" value="ECO:0007669"/>
    <property type="project" value="UniProtKB-ARBA"/>
</dbReference>
<dbReference type="Pfam" id="PF13928">
    <property type="entry name" value="Flocculin_t3"/>
    <property type="match status" value="2"/>
</dbReference>
<dbReference type="RefSeq" id="XP_051607211.1">
    <property type="nucleotide sequence ID" value="XM_051753829.1"/>
</dbReference>
<sequence>MIYILLLAVSFIHSFVSATATTTTITVPDNIIEEATIKWCPAHDPRPTEDDEVIYITYYRTTTVYWTSWTTVTKCSNDVCSQVATLTTGTGQPPAASDVVDRTTTYTVFSTTTNYYTDWNIIEYCSSTVDSPSTSVLDESIKPTSAPAITSAVEVITGPVTTTSSSSSDVDDDVTFVTVYQTTTSPWTTCTTLTSCSDNRCSLVTSRTVDGDPSESAMESSSTESSVTEEIKEVSSSLEESVTTSSEALISESSSEVPLATTTEIGTTTITVTSCSNKLCSEVKTVTGVITVTDDTTIYTTFCPLTTFEENLPSESSSTFDFISGYPSTTSSRKSPSVFSSELPHSISSTSDFVESSSDVIITKEDSSTYSSSEGYSISLANPSSESIVESTFDSTTQNYSTNEYNLVSESDRTTKSPLTSELSSPECSTSIPPPVGSTLMLPLSTATSIETTVVTLSTCSNDICSEASRTVVLSTLITGTTIYGCSSSAIELESSTSLAAEASSASIESSTSAIESSSSTEASSANIESSSSIVESSSSIVESSSSIESSSSTYTSIASVTSTSTESSSTPVYSTTSEIHTTIITVTSCKDNSCSKVTQTTGLTTVTEDTTVYTTYCPLTSEFESSTSLAAEASS</sequence>
<feature type="region of interest" description="Disordered" evidence="6">
    <location>
        <begin position="207"/>
        <end position="255"/>
    </location>
</feature>
<proteinExistence type="predicted"/>
<dbReference type="Proteomes" id="UP001204833">
    <property type="component" value="Unassembled WGS sequence"/>
</dbReference>